<reference evidence="6 7" key="1">
    <citation type="submission" date="2021-11" db="EMBL/GenBank/DDBJ databases">
        <title>Aliifidinibius sp. nov., a new bacterium isolated from saline soil.</title>
        <authorList>
            <person name="Galisteo C."/>
            <person name="De La Haba R."/>
            <person name="Sanchez-Porro C."/>
            <person name="Ventosa A."/>
        </authorList>
    </citation>
    <scope>NUCLEOTIDE SEQUENCE [LARGE SCALE GENOMIC DNA]</scope>
    <source>
        <strain evidence="6 7">KACC 190600</strain>
    </source>
</reference>
<dbReference type="RefSeq" id="WP_265789521.1">
    <property type="nucleotide sequence ID" value="NZ_BAABRS010000002.1"/>
</dbReference>
<dbReference type="Gene3D" id="3.90.550.10">
    <property type="entry name" value="Spore Coat Polysaccharide Biosynthesis Protein SpsA, Chain A"/>
    <property type="match status" value="1"/>
</dbReference>
<evidence type="ECO:0000313" key="7">
    <source>
        <dbReference type="Proteomes" id="UP001207337"/>
    </source>
</evidence>
<protein>
    <submittedName>
        <fullName evidence="6">Glycosyltransferase family 2 protein</fullName>
    </submittedName>
</protein>
<sequence>MSYFKRSLAVLLTCHNRREKTLQCLDTLFSQKSINNIEVTVYLVDDGSTDGTSEAVKEKYPEVNILKGNGSLYWTGGMRKAMNAAIEEGYDFYLWLNDDTVLYKEAISKLFETFNELNSQEQKPPIIVGSLCDPDTGEITYGGQERIKKLNPLKFGLISSLDKARQCDVFNGNVVLFPSEVITSVGNLNKRFRHTGGDFDYALRANKKGYKAWVVPAILGECPRNSNSGTWKDETLPVRKRVKKLLGPKGEPIKERFYFVSRYGGFLWPIIFLLVYIRFCWDILFSRN</sequence>
<organism evidence="6 7">
    <name type="scientific">Fodinibius salicampi</name>
    <dbReference type="NCBI Taxonomy" id="1920655"/>
    <lineage>
        <taxon>Bacteria</taxon>
        <taxon>Pseudomonadati</taxon>
        <taxon>Balneolota</taxon>
        <taxon>Balneolia</taxon>
        <taxon>Balneolales</taxon>
        <taxon>Balneolaceae</taxon>
        <taxon>Fodinibius</taxon>
    </lineage>
</organism>
<keyword evidence="2" id="KW-0328">Glycosyltransferase</keyword>
<dbReference type="PANTHER" id="PTHR43179">
    <property type="entry name" value="RHAMNOSYLTRANSFERASE WBBL"/>
    <property type="match status" value="1"/>
</dbReference>
<evidence type="ECO:0000313" key="6">
    <source>
        <dbReference type="EMBL" id="MCW9713070.1"/>
    </source>
</evidence>
<dbReference type="PANTHER" id="PTHR43179:SF12">
    <property type="entry name" value="GALACTOFURANOSYLTRANSFERASE GLFT2"/>
    <property type="match status" value="1"/>
</dbReference>
<evidence type="ECO:0000256" key="1">
    <source>
        <dbReference type="ARBA" id="ARBA00006739"/>
    </source>
</evidence>
<keyword evidence="3" id="KW-0808">Transferase</keyword>
<evidence type="ECO:0000256" key="2">
    <source>
        <dbReference type="ARBA" id="ARBA00022676"/>
    </source>
</evidence>
<gene>
    <name evidence="6" type="ORF">LQ318_09160</name>
</gene>
<dbReference type="EMBL" id="JAJNDC010000002">
    <property type="protein sequence ID" value="MCW9713070.1"/>
    <property type="molecule type" value="Genomic_DNA"/>
</dbReference>
<proteinExistence type="inferred from homology"/>
<dbReference type="SUPFAM" id="SSF53448">
    <property type="entry name" value="Nucleotide-diphospho-sugar transferases"/>
    <property type="match status" value="1"/>
</dbReference>
<keyword evidence="4" id="KW-0472">Membrane</keyword>
<dbReference type="InterPro" id="IPR029044">
    <property type="entry name" value="Nucleotide-diphossugar_trans"/>
</dbReference>
<evidence type="ECO:0000256" key="4">
    <source>
        <dbReference type="SAM" id="Phobius"/>
    </source>
</evidence>
<feature type="transmembrane region" description="Helical" evidence="4">
    <location>
        <begin position="266"/>
        <end position="285"/>
    </location>
</feature>
<dbReference type="InterPro" id="IPR001173">
    <property type="entry name" value="Glyco_trans_2-like"/>
</dbReference>
<comment type="caution">
    <text evidence="6">The sequence shown here is derived from an EMBL/GenBank/DDBJ whole genome shotgun (WGS) entry which is preliminary data.</text>
</comment>
<feature type="domain" description="Glycosyltransferase 2-like" evidence="5">
    <location>
        <begin position="10"/>
        <end position="117"/>
    </location>
</feature>
<comment type="similarity">
    <text evidence="1">Belongs to the glycosyltransferase 2 family.</text>
</comment>
<keyword evidence="4" id="KW-1133">Transmembrane helix</keyword>
<accession>A0ABT3PYX2</accession>
<keyword evidence="4" id="KW-0812">Transmembrane</keyword>
<evidence type="ECO:0000259" key="5">
    <source>
        <dbReference type="Pfam" id="PF00535"/>
    </source>
</evidence>
<name>A0ABT3PYX2_9BACT</name>
<dbReference type="Pfam" id="PF00535">
    <property type="entry name" value="Glycos_transf_2"/>
    <property type="match status" value="1"/>
</dbReference>
<dbReference type="Proteomes" id="UP001207337">
    <property type="component" value="Unassembled WGS sequence"/>
</dbReference>
<keyword evidence="7" id="KW-1185">Reference proteome</keyword>
<evidence type="ECO:0000256" key="3">
    <source>
        <dbReference type="ARBA" id="ARBA00022679"/>
    </source>
</evidence>